<organism evidence="2 3">
    <name type="scientific">Micromonospora taraxaci</name>
    <dbReference type="NCBI Taxonomy" id="1316803"/>
    <lineage>
        <taxon>Bacteria</taxon>
        <taxon>Bacillati</taxon>
        <taxon>Actinomycetota</taxon>
        <taxon>Actinomycetes</taxon>
        <taxon>Micromonosporales</taxon>
        <taxon>Micromonosporaceae</taxon>
        <taxon>Micromonospora</taxon>
    </lineage>
</organism>
<dbReference type="EMBL" id="VIWZ01000001">
    <property type="protein sequence ID" value="TWG19972.1"/>
    <property type="molecule type" value="Genomic_DNA"/>
</dbReference>
<dbReference type="Proteomes" id="UP000317685">
    <property type="component" value="Unassembled WGS sequence"/>
</dbReference>
<name>A0A561W7Y0_9ACTN</name>
<evidence type="ECO:0000313" key="3">
    <source>
        <dbReference type="Proteomes" id="UP000317685"/>
    </source>
</evidence>
<dbReference type="Pfam" id="PF12680">
    <property type="entry name" value="SnoaL_2"/>
    <property type="match status" value="1"/>
</dbReference>
<evidence type="ECO:0000259" key="1">
    <source>
        <dbReference type="Pfam" id="PF12680"/>
    </source>
</evidence>
<sequence length="154" mass="16044">MDRAVPFPVGIGSPAAAEHVGGGNGVASGVDRAYGAAMGDAGTRLVERFNDAWHRGDLTTVAACLAEDVLYSPSAWDGPARTLRGRDAVCRAFADQLGNGPTLGAVRAAGDRVLCEWSWPQAEDGTVLRGVDLYLVRDGLIAAKDVFSKITTDG</sequence>
<protein>
    <submittedName>
        <fullName evidence="2">SnoaL-like protein</fullName>
    </submittedName>
</protein>
<feature type="domain" description="SnoaL-like" evidence="1">
    <location>
        <begin position="46"/>
        <end position="142"/>
    </location>
</feature>
<dbReference type="Gene3D" id="3.10.450.50">
    <property type="match status" value="1"/>
</dbReference>
<evidence type="ECO:0000313" key="2">
    <source>
        <dbReference type="EMBL" id="TWG19972.1"/>
    </source>
</evidence>
<proteinExistence type="predicted"/>
<keyword evidence="3" id="KW-1185">Reference proteome</keyword>
<comment type="caution">
    <text evidence="2">The sequence shown here is derived from an EMBL/GenBank/DDBJ whole genome shotgun (WGS) entry which is preliminary data.</text>
</comment>
<gene>
    <name evidence="2" type="ORF">FHU34_115365</name>
</gene>
<dbReference type="InterPro" id="IPR037401">
    <property type="entry name" value="SnoaL-like"/>
</dbReference>
<dbReference type="AlphaFoldDB" id="A0A561W7Y0"/>
<dbReference type="SUPFAM" id="SSF54427">
    <property type="entry name" value="NTF2-like"/>
    <property type="match status" value="1"/>
</dbReference>
<reference evidence="2 3" key="1">
    <citation type="submission" date="2019-06" db="EMBL/GenBank/DDBJ databases">
        <title>Sequencing the genomes of 1000 actinobacteria strains.</title>
        <authorList>
            <person name="Klenk H.-P."/>
        </authorList>
    </citation>
    <scope>NUCLEOTIDE SEQUENCE [LARGE SCALE GENOMIC DNA]</scope>
    <source>
        <strain evidence="2 3">DSM 45885</strain>
    </source>
</reference>
<dbReference type="InterPro" id="IPR032710">
    <property type="entry name" value="NTF2-like_dom_sf"/>
</dbReference>
<accession>A0A561W7Y0</accession>